<proteinExistence type="predicted"/>
<gene>
    <name evidence="3" type="primary">LOC128773664</name>
</gene>
<evidence type="ECO:0000256" key="1">
    <source>
        <dbReference type="SAM" id="MobiDB-lite"/>
    </source>
</evidence>
<protein>
    <submittedName>
        <fullName evidence="3">Uncharacterized protein LOC128773664</fullName>
    </submittedName>
</protein>
<name>A0A9W2ULC6_PANPR</name>
<dbReference type="AlphaFoldDB" id="A0A9W2ULC6"/>
<keyword evidence="2" id="KW-1185">Reference proteome</keyword>
<evidence type="ECO:0000313" key="3">
    <source>
        <dbReference type="RefSeq" id="XP_053746973.1"/>
    </source>
</evidence>
<sequence>MSTMELPGGQLLTPMLFSGSWHVPPIGSAGHRSHLLRPNLHSSQKGALPGTHPTPPLQRIRHSSSCLPEIALDPMSLCSEHPHQQLPLAPTGLQVRACPLPSHPLSQVRLSVLPTAGWPPPPPPRSPPHNVGQAPNVRLCSQLDRTSTKHSGGFRITSLVLTPQTRPARLLLTPSLPPAISGGRGDALGLGARLLALLGTPLTPYLQAGHCPSGPQFLYPALLFPQAQK</sequence>
<dbReference type="GeneID" id="128773664"/>
<feature type="compositionally biased region" description="Pro residues" evidence="1">
    <location>
        <begin position="117"/>
        <end position="127"/>
    </location>
</feature>
<feature type="region of interest" description="Disordered" evidence="1">
    <location>
        <begin position="32"/>
        <end position="60"/>
    </location>
</feature>
<dbReference type="Proteomes" id="UP001165780">
    <property type="component" value="Unplaced"/>
</dbReference>
<dbReference type="RefSeq" id="XP_053746973.1">
    <property type="nucleotide sequence ID" value="XM_053890998.1"/>
</dbReference>
<organism evidence="2 3">
    <name type="scientific">Panthera pardus</name>
    <name type="common">Leopard</name>
    <name type="synonym">Felis pardus</name>
    <dbReference type="NCBI Taxonomy" id="9691"/>
    <lineage>
        <taxon>Eukaryota</taxon>
        <taxon>Metazoa</taxon>
        <taxon>Chordata</taxon>
        <taxon>Craniata</taxon>
        <taxon>Vertebrata</taxon>
        <taxon>Euteleostomi</taxon>
        <taxon>Mammalia</taxon>
        <taxon>Eutheria</taxon>
        <taxon>Laurasiatheria</taxon>
        <taxon>Carnivora</taxon>
        <taxon>Feliformia</taxon>
        <taxon>Felidae</taxon>
        <taxon>Pantherinae</taxon>
        <taxon>Panthera</taxon>
    </lineage>
</organism>
<accession>A0A9W2ULC6</accession>
<feature type="region of interest" description="Disordered" evidence="1">
    <location>
        <begin position="113"/>
        <end position="135"/>
    </location>
</feature>
<evidence type="ECO:0000313" key="2">
    <source>
        <dbReference type="Proteomes" id="UP001165780"/>
    </source>
</evidence>
<reference evidence="3" key="1">
    <citation type="submission" date="2025-08" db="UniProtKB">
        <authorList>
            <consortium name="RefSeq"/>
        </authorList>
    </citation>
    <scope>IDENTIFICATION</scope>
    <source>
        <tissue evidence="3">Whole blood</tissue>
    </source>
</reference>